<name>A0A0G4G351_VITBC</name>
<dbReference type="PROSITE" id="PS51592">
    <property type="entry name" value="SAM_MTA70L_2"/>
    <property type="match status" value="1"/>
</dbReference>
<dbReference type="FunCoup" id="A0A0G4G351">
    <property type="interactions" value="253"/>
</dbReference>
<dbReference type="InterPro" id="IPR002052">
    <property type="entry name" value="DNA_methylase_N6_adenine_CS"/>
</dbReference>
<dbReference type="PANTHER" id="PTHR13107">
    <property type="entry name" value="N6-ADENOSINE-METHYLTRANSFERASE NON-CATALYTIC SUBUNIT"/>
    <property type="match status" value="1"/>
</dbReference>
<dbReference type="SUPFAM" id="SSF53335">
    <property type="entry name" value="S-adenosyl-L-methionine-dependent methyltransferases"/>
    <property type="match status" value="1"/>
</dbReference>
<dbReference type="GO" id="GO:0005634">
    <property type="term" value="C:nucleus"/>
    <property type="evidence" value="ECO:0007669"/>
    <property type="project" value="UniProtKB-SubCell"/>
</dbReference>
<dbReference type="InParanoid" id="A0A0G4G351"/>
<gene>
    <name evidence="5" type="ORF">Vbra_21923</name>
</gene>
<keyword evidence="6" id="KW-1185">Reference proteome</keyword>
<dbReference type="PhylomeDB" id="A0A0G4G351"/>
<dbReference type="GO" id="GO:0008168">
    <property type="term" value="F:methyltransferase activity"/>
    <property type="evidence" value="ECO:0007669"/>
    <property type="project" value="InterPro"/>
</dbReference>
<dbReference type="GO" id="GO:0003729">
    <property type="term" value="F:mRNA binding"/>
    <property type="evidence" value="ECO:0007669"/>
    <property type="project" value="TreeGrafter"/>
</dbReference>
<protein>
    <submittedName>
        <fullName evidence="5">Uncharacterized protein</fullName>
    </submittedName>
</protein>
<organism evidence="5 6">
    <name type="scientific">Vitrella brassicaformis (strain CCMP3155)</name>
    <dbReference type="NCBI Taxonomy" id="1169540"/>
    <lineage>
        <taxon>Eukaryota</taxon>
        <taxon>Sar</taxon>
        <taxon>Alveolata</taxon>
        <taxon>Colpodellida</taxon>
        <taxon>Vitrellaceae</taxon>
        <taxon>Vitrella</taxon>
    </lineage>
</organism>
<evidence type="ECO:0000256" key="4">
    <source>
        <dbReference type="SAM" id="MobiDB-lite"/>
    </source>
</evidence>
<dbReference type="OrthoDB" id="14833at2759"/>
<dbReference type="STRING" id="1169540.A0A0G4G351"/>
<evidence type="ECO:0000256" key="2">
    <source>
        <dbReference type="ARBA" id="ARBA00023242"/>
    </source>
</evidence>
<dbReference type="InterPro" id="IPR007757">
    <property type="entry name" value="MT-A70-like"/>
</dbReference>
<dbReference type="AlphaFoldDB" id="A0A0G4G351"/>
<dbReference type="PROSITE" id="PS00092">
    <property type="entry name" value="N6_MTASE"/>
    <property type="match status" value="1"/>
</dbReference>
<dbReference type="PROSITE" id="PS51143">
    <property type="entry name" value="MT_A70"/>
    <property type="match status" value="1"/>
</dbReference>
<accession>A0A0G4G351</accession>
<keyword evidence="2" id="KW-0539">Nucleus</keyword>
<dbReference type="VEuPathDB" id="CryptoDB:Vbra_21923"/>
<evidence type="ECO:0000313" key="6">
    <source>
        <dbReference type="Proteomes" id="UP000041254"/>
    </source>
</evidence>
<reference evidence="5 6" key="1">
    <citation type="submission" date="2014-11" db="EMBL/GenBank/DDBJ databases">
        <authorList>
            <person name="Zhu J."/>
            <person name="Qi W."/>
            <person name="Song R."/>
        </authorList>
    </citation>
    <scope>NUCLEOTIDE SEQUENCE [LARGE SCALE GENOMIC DNA]</scope>
</reference>
<feature type="compositionally biased region" description="Pro residues" evidence="4">
    <location>
        <begin position="120"/>
        <end position="148"/>
    </location>
</feature>
<feature type="region of interest" description="Disordered" evidence="4">
    <location>
        <begin position="1"/>
        <end position="211"/>
    </location>
</feature>
<comment type="subcellular location">
    <subcellularLocation>
        <location evidence="1">Nucleus</location>
    </subcellularLocation>
</comment>
<dbReference type="Pfam" id="PF05063">
    <property type="entry name" value="MT-A70"/>
    <property type="match status" value="1"/>
</dbReference>
<feature type="compositionally biased region" description="Pro residues" evidence="4">
    <location>
        <begin position="576"/>
        <end position="585"/>
    </location>
</feature>
<comment type="similarity">
    <text evidence="3">Belongs to the MT-A70-like family.</text>
</comment>
<dbReference type="InterPro" id="IPR029063">
    <property type="entry name" value="SAM-dependent_MTases_sf"/>
</dbReference>
<dbReference type="PANTHER" id="PTHR13107:SF0">
    <property type="entry name" value="N6-ADENOSINE-METHYLTRANSFERASE NON-CATALYTIC SUBUNIT"/>
    <property type="match status" value="1"/>
</dbReference>
<dbReference type="Proteomes" id="UP000041254">
    <property type="component" value="Unassembled WGS sequence"/>
</dbReference>
<evidence type="ECO:0000313" key="5">
    <source>
        <dbReference type="EMBL" id="CEM22668.1"/>
    </source>
</evidence>
<dbReference type="GO" id="GO:0036396">
    <property type="term" value="C:RNA N6-methyladenosine methyltransferase complex"/>
    <property type="evidence" value="ECO:0007669"/>
    <property type="project" value="UniProtKB-ARBA"/>
</dbReference>
<sequence length="607" mass="67272">MQPYEGNVPFDGRPQPYDAPHGGWRGPPPADGPPSEPQMMHERPPPDPSSMRWSNGPSHSHPFRPPPSPPPEGYPLPPHPYHDQAPGGQPMMDMQPHRPRMFDSRRGRPFHRGGRFRPPLNQPPPPPGPPPPPPPGPGPSPSIYPRPPSWRGNHEGPFPPYGPPPGPYDGPFGGPPPPGPFGPPVGGEGEWMGPRGPPFPPRGPMKRPFGGEKIEIKNDYNQHFLDTGERPQNFIRDGEAKDRFADYPKLERLLALKDDVCQKRATPYCSITADLKTFDLTALGSRFDVILVDPPWQEYSDRVPVSLVPSEDLTPWTQAELLNLRVDLVAENPSFCWIWAANNHLEDARELLRHWGFRRCEDIGWLKTNKRESKRRKQKELETGETYTHAGGLHSEHSILQRTKEHCLMGIKGTVKRSTDGHFIHANVDTDILVDEEPEELGSTAKPKELYDIIEHFCLGRRRLELFGTDRNIRMGWVTIGNAITHTSNFDPDTYRTFFEGDAVYPDVQDARGGRYLGSTPEIDALRPKSPPRGGGGGGGSLNPPPAPAAPAVNPSVPSPSPPSGSQQGGDTRQPSPQPPPPPQHLPLHHRVVEGPQRASTPHPRDE</sequence>
<evidence type="ECO:0000256" key="3">
    <source>
        <dbReference type="PROSITE-ProRule" id="PRU00489"/>
    </source>
</evidence>
<dbReference type="EMBL" id="CDMY01000554">
    <property type="protein sequence ID" value="CEM22668.1"/>
    <property type="molecule type" value="Genomic_DNA"/>
</dbReference>
<proteinExistence type="inferred from homology"/>
<evidence type="ECO:0000256" key="1">
    <source>
        <dbReference type="ARBA" id="ARBA00004123"/>
    </source>
</evidence>
<dbReference type="GO" id="GO:0032259">
    <property type="term" value="P:methylation"/>
    <property type="evidence" value="ECO:0007669"/>
    <property type="project" value="InterPro"/>
</dbReference>
<dbReference type="InterPro" id="IPR045123">
    <property type="entry name" value="METTL14-like"/>
</dbReference>
<feature type="compositionally biased region" description="Pro residues" evidence="4">
    <location>
        <begin position="157"/>
        <end position="183"/>
    </location>
</feature>
<feature type="region of interest" description="Disordered" evidence="4">
    <location>
        <begin position="510"/>
        <end position="607"/>
    </location>
</feature>
<feature type="compositionally biased region" description="Pro residues" evidence="4">
    <location>
        <begin position="63"/>
        <end position="79"/>
    </location>
</feature>
<feature type="compositionally biased region" description="Pro residues" evidence="4">
    <location>
        <begin position="26"/>
        <end position="36"/>
    </location>
</feature>